<feature type="domain" description="HTH araC/xylS-type" evidence="4">
    <location>
        <begin position="155"/>
        <end position="261"/>
    </location>
</feature>
<keyword evidence="2" id="KW-0238">DNA-binding</keyword>
<dbReference type="Pfam" id="PF02311">
    <property type="entry name" value="AraC_binding"/>
    <property type="match status" value="1"/>
</dbReference>
<keyword evidence="1" id="KW-0805">Transcription regulation</keyword>
<dbReference type="OrthoDB" id="2585681at2"/>
<dbReference type="SUPFAM" id="SSF46689">
    <property type="entry name" value="Homeodomain-like"/>
    <property type="match status" value="1"/>
</dbReference>
<dbReference type="EMBL" id="VDCQ01000003">
    <property type="protein sequence ID" value="TNJ67704.1"/>
    <property type="molecule type" value="Genomic_DNA"/>
</dbReference>
<dbReference type="AlphaFoldDB" id="A0A5C4TEZ3"/>
<evidence type="ECO:0000256" key="1">
    <source>
        <dbReference type="ARBA" id="ARBA00023015"/>
    </source>
</evidence>
<evidence type="ECO:0000256" key="2">
    <source>
        <dbReference type="ARBA" id="ARBA00023125"/>
    </source>
</evidence>
<dbReference type="InterPro" id="IPR009057">
    <property type="entry name" value="Homeodomain-like_sf"/>
</dbReference>
<organism evidence="5 6">
    <name type="scientific">Paenibacillus hemerocallicola</name>
    <dbReference type="NCBI Taxonomy" id="1172614"/>
    <lineage>
        <taxon>Bacteria</taxon>
        <taxon>Bacillati</taxon>
        <taxon>Bacillota</taxon>
        <taxon>Bacilli</taxon>
        <taxon>Bacillales</taxon>
        <taxon>Paenibacillaceae</taxon>
        <taxon>Paenibacillus</taxon>
    </lineage>
</organism>
<dbReference type="Gene3D" id="1.10.10.60">
    <property type="entry name" value="Homeodomain-like"/>
    <property type="match status" value="2"/>
</dbReference>
<evidence type="ECO:0000313" key="6">
    <source>
        <dbReference type="Proteomes" id="UP000307943"/>
    </source>
</evidence>
<dbReference type="Gene3D" id="2.60.120.10">
    <property type="entry name" value="Jelly Rolls"/>
    <property type="match status" value="1"/>
</dbReference>
<dbReference type="InterPro" id="IPR003313">
    <property type="entry name" value="AraC-bd"/>
</dbReference>
<accession>A0A5C4TEZ3</accession>
<name>A0A5C4TEZ3_9BACL</name>
<dbReference type="InterPro" id="IPR018060">
    <property type="entry name" value="HTH_AraC"/>
</dbReference>
<dbReference type="Proteomes" id="UP000307943">
    <property type="component" value="Unassembled WGS sequence"/>
</dbReference>
<protein>
    <submittedName>
        <fullName evidence="5">Helix-turn-helix domain-containing protein</fullName>
    </submittedName>
</protein>
<evidence type="ECO:0000256" key="3">
    <source>
        <dbReference type="ARBA" id="ARBA00023163"/>
    </source>
</evidence>
<gene>
    <name evidence="5" type="ORF">FE784_02790</name>
</gene>
<comment type="caution">
    <text evidence="5">The sequence shown here is derived from an EMBL/GenBank/DDBJ whole genome shotgun (WGS) entry which is preliminary data.</text>
</comment>
<reference evidence="5 6" key="1">
    <citation type="submission" date="2019-05" db="EMBL/GenBank/DDBJ databases">
        <title>We sequenced the genome of Paenibacillus hemerocallicola KCTC 33185 for further insight into its adaptation and study the phylogeny of Paenibacillus.</title>
        <authorList>
            <person name="Narsing Rao M.P."/>
        </authorList>
    </citation>
    <scope>NUCLEOTIDE SEQUENCE [LARGE SCALE GENOMIC DNA]</scope>
    <source>
        <strain evidence="5 6">KCTC 33185</strain>
    </source>
</reference>
<evidence type="ECO:0000259" key="4">
    <source>
        <dbReference type="PROSITE" id="PS01124"/>
    </source>
</evidence>
<keyword evidence="3" id="KW-0804">Transcription</keyword>
<dbReference type="GO" id="GO:0043565">
    <property type="term" value="F:sequence-specific DNA binding"/>
    <property type="evidence" value="ECO:0007669"/>
    <property type="project" value="InterPro"/>
</dbReference>
<dbReference type="InterPro" id="IPR018062">
    <property type="entry name" value="HTH_AraC-typ_CS"/>
</dbReference>
<sequence length="270" mass="30987">MCDLNSRPSGRIPMKSAVLSVYFGAKTVPSIVEPHTHEYWQMEIVTQGVIGSSLLGEGHLLETGDMLLIPPGWEHEFMYRKPGVAWITLKFEREKDDDVVWGGIIRGNQFTNRLVSSFKTAIHGSANKQYEKVFVSGFLETMFHYILSDDFNKTDDASSLMLRQIEEKVLNRDGKAVTVNELAAELSYTRSHLSKSFKEITGDNLKAYIDKTRIRKVEEMLRYREHSITEIAADLGFNDIFSFSKFFKKHTGFSPKEFKRKVAERRDESD</sequence>
<dbReference type="PRINTS" id="PR00032">
    <property type="entry name" value="HTHARAC"/>
</dbReference>
<keyword evidence="6" id="KW-1185">Reference proteome</keyword>
<dbReference type="PROSITE" id="PS01124">
    <property type="entry name" value="HTH_ARAC_FAMILY_2"/>
    <property type="match status" value="1"/>
</dbReference>
<dbReference type="PANTHER" id="PTHR43280">
    <property type="entry name" value="ARAC-FAMILY TRANSCRIPTIONAL REGULATOR"/>
    <property type="match status" value="1"/>
</dbReference>
<dbReference type="PANTHER" id="PTHR43280:SF2">
    <property type="entry name" value="HTH-TYPE TRANSCRIPTIONAL REGULATOR EXSA"/>
    <property type="match status" value="1"/>
</dbReference>
<dbReference type="InterPro" id="IPR020449">
    <property type="entry name" value="Tscrpt_reg_AraC-type_HTH"/>
</dbReference>
<dbReference type="GO" id="GO:0003700">
    <property type="term" value="F:DNA-binding transcription factor activity"/>
    <property type="evidence" value="ECO:0007669"/>
    <property type="project" value="InterPro"/>
</dbReference>
<proteinExistence type="predicted"/>
<dbReference type="PROSITE" id="PS00041">
    <property type="entry name" value="HTH_ARAC_FAMILY_1"/>
    <property type="match status" value="1"/>
</dbReference>
<dbReference type="InterPro" id="IPR037923">
    <property type="entry name" value="HTH-like"/>
</dbReference>
<evidence type="ECO:0000313" key="5">
    <source>
        <dbReference type="EMBL" id="TNJ67704.1"/>
    </source>
</evidence>
<dbReference type="SUPFAM" id="SSF51215">
    <property type="entry name" value="Regulatory protein AraC"/>
    <property type="match status" value="1"/>
</dbReference>
<dbReference type="InterPro" id="IPR014710">
    <property type="entry name" value="RmlC-like_jellyroll"/>
</dbReference>
<dbReference type="SMART" id="SM00342">
    <property type="entry name" value="HTH_ARAC"/>
    <property type="match status" value="1"/>
</dbReference>
<dbReference type="Pfam" id="PF12833">
    <property type="entry name" value="HTH_18"/>
    <property type="match status" value="1"/>
</dbReference>